<dbReference type="InterPro" id="IPR029044">
    <property type="entry name" value="Nucleotide-diphossugar_trans"/>
</dbReference>
<dbReference type="RefSeq" id="WP_208195506.1">
    <property type="nucleotide sequence ID" value="NZ_CP076023.1"/>
</dbReference>
<keyword evidence="2" id="KW-0328">Glycosyltransferase</keyword>
<keyword evidence="2" id="KW-0808">Transferase</keyword>
<name>A0ABX8GGC8_9CELL</name>
<dbReference type="Proteomes" id="UP000679335">
    <property type="component" value="Chromosome"/>
</dbReference>
<accession>A0ABX8GGC8</accession>
<protein>
    <submittedName>
        <fullName evidence="2">Glycosyltransferase</fullName>
        <ecNumber evidence="2">2.4.-.-</ecNumber>
    </submittedName>
</protein>
<proteinExistence type="predicted"/>
<dbReference type="SUPFAM" id="SSF53448">
    <property type="entry name" value="Nucleotide-diphospho-sugar transferases"/>
    <property type="match status" value="1"/>
</dbReference>
<dbReference type="InterPro" id="IPR050834">
    <property type="entry name" value="Glycosyltransf_2"/>
</dbReference>
<gene>
    <name evidence="2" type="ORF">KKR89_11795</name>
</gene>
<evidence type="ECO:0000313" key="3">
    <source>
        <dbReference type="Proteomes" id="UP000679335"/>
    </source>
</evidence>
<keyword evidence="3" id="KW-1185">Reference proteome</keyword>
<feature type="domain" description="Glycosyltransferase 2-like" evidence="1">
    <location>
        <begin position="5"/>
        <end position="107"/>
    </location>
</feature>
<dbReference type="Gene3D" id="3.90.550.10">
    <property type="entry name" value="Spore Coat Polysaccharide Biosynthesis Protein SpsA, Chain A"/>
    <property type="match status" value="1"/>
</dbReference>
<dbReference type="Pfam" id="PF00535">
    <property type="entry name" value="Glycos_transf_2"/>
    <property type="match status" value="1"/>
</dbReference>
<organism evidence="2 3">
    <name type="scientific">Cellulomonas dongxiuzhuiae</name>
    <dbReference type="NCBI Taxonomy" id="2819979"/>
    <lineage>
        <taxon>Bacteria</taxon>
        <taxon>Bacillati</taxon>
        <taxon>Actinomycetota</taxon>
        <taxon>Actinomycetes</taxon>
        <taxon>Micrococcales</taxon>
        <taxon>Cellulomonadaceae</taxon>
        <taxon>Cellulomonas</taxon>
    </lineage>
</organism>
<dbReference type="EMBL" id="CP076023">
    <property type="protein sequence ID" value="QWC15015.1"/>
    <property type="molecule type" value="Genomic_DNA"/>
</dbReference>
<sequence length="299" mass="33403">MPLEVLVPFWGELGMLQQTVRSVLAQDDDDWVLTVVDDAYPDPAVAQWFSTLDDARVTYVRNEVNLGITGNFRRCAQLAQHDRVVVLGCDDLLLPNYVRVVSRAHREVPGATIIQPGVLVVDSAGRPARTLVDHVKQHLIMPRGRGRRLVQGETLAASLLTGNWMYWPSLAFRRDALQSHDFRDDLPIIQDLALVIDVVADGGSLLIEPEVCFAYRRHDASASMEQLADGRRFRGEREYFRQAAAQMDRVGWPRAARAARAHLTSRAHALTLLPRAAAARDRAVLRTLAEHATARIPRG</sequence>
<dbReference type="EC" id="2.4.-.-" evidence="2"/>
<reference evidence="2 3" key="1">
    <citation type="submission" date="2021-05" db="EMBL/GenBank/DDBJ databases">
        <title>Novel species in genus Cellulomonas.</title>
        <authorList>
            <person name="Zhang G."/>
        </authorList>
    </citation>
    <scope>NUCLEOTIDE SEQUENCE [LARGE SCALE GENOMIC DNA]</scope>
    <source>
        <strain evidence="3">zg-ZUI157</strain>
    </source>
</reference>
<dbReference type="PANTHER" id="PTHR43685:SF2">
    <property type="entry name" value="GLYCOSYLTRANSFERASE 2-LIKE DOMAIN-CONTAINING PROTEIN"/>
    <property type="match status" value="1"/>
</dbReference>
<dbReference type="InterPro" id="IPR001173">
    <property type="entry name" value="Glyco_trans_2-like"/>
</dbReference>
<dbReference type="GO" id="GO:0016757">
    <property type="term" value="F:glycosyltransferase activity"/>
    <property type="evidence" value="ECO:0007669"/>
    <property type="project" value="UniProtKB-KW"/>
</dbReference>
<evidence type="ECO:0000259" key="1">
    <source>
        <dbReference type="Pfam" id="PF00535"/>
    </source>
</evidence>
<evidence type="ECO:0000313" key="2">
    <source>
        <dbReference type="EMBL" id="QWC15015.1"/>
    </source>
</evidence>
<dbReference type="PANTHER" id="PTHR43685">
    <property type="entry name" value="GLYCOSYLTRANSFERASE"/>
    <property type="match status" value="1"/>
</dbReference>